<dbReference type="InterPro" id="IPR003675">
    <property type="entry name" value="Rce1/LyrA-like_dom"/>
</dbReference>
<evidence type="ECO:0000313" key="4">
    <source>
        <dbReference type="Proteomes" id="UP000226357"/>
    </source>
</evidence>
<sequence>MFVCIIINSFYFGIVDAQLTLSFKTLFIIVVVSILAILFFITDFIVLNMITNKVLILDFPYFFKGKVQIIAFLISLLIAIQEEFLFRYYLFQESSYPSIFLLLIGSVSFGVIHIVFSKYDIFSKTFLGFVCGVIFLLTNSILFSILFHIIYNYFTLKNKTTELEVSSFGN</sequence>
<feature type="transmembrane region" description="Helical" evidence="1">
    <location>
        <begin position="96"/>
        <end position="116"/>
    </location>
</feature>
<dbReference type="Proteomes" id="UP000226357">
    <property type="component" value="Unassembled WGS sequence"/>
</dbReference>
<evidence type="ECO:0000313" key="3">
    <source>
        <dbReference type="EMBL" id="PFS04371.1"/>
    </source>
</evidence>
<keyword evidence="1" id="KW-0472">Membrane</keyword>
<feature type="transmembrane region" description="Helical" evidence="1">
    <location>
        <begin position="26"/>
        <end position="48"/>
    </location>
</feature>
<keyword evidence="3" id="KW-0482">Metalloprotease</keyword>
<dbReference type="Pfam" id="PF02517">
    <property type="entry name" value="Rce1-like"/>
    <property type="match status" value="1"/>
</dbReference>
<feature type="transmembrane region" description="Helical" evidence="1">
    <location>
        <begin position="128"/>
        <end position="151"/>
    </location>
</feature>
<evidence type="ECO:0000256" key="1">
    <source>
        <dbReference type="SAM" id="Phobius"/>
    </source>
</evidence>
<organism evidence="3 4">
    <name type="scientific">Bacillus cereus</name>
    <dbReference type="NCBI Taxonomy" id="1396"/>
    <lineage>
        <taxon>Bacteria</taxon>
        <taxon>Bacillati</taxon>
        <taxon>Bacillota</taxon>
        <taxon>Bacilli</taxon>
        <taxon>Bacillales</taxon>
        <taxon>Bacillaceae</taxon>
        <taxon>Bacillus</taxon>
        <taxon>Bacillus cereus group</taxon>
    </lineage>
</organism>
<dbReference type="EMBL" id="NVBO01000046">
    <property type="protein sequence ID" value="PFS04371.1"/>
    <property type="molecule type" value="Genomic_DNA"/>
</dbReference>
<protein>
    <submittedName>
        <fullName evidence="3">CPBP family intramembrane metalloprotease</fullName>
    </submittedName>
</protein>
<dbReference type="AlphaFoldDB" id="A0AA44TGZ3"/>
<name>A0AA44TGZ3_BACCE</name>
<keyword evidence="3" id="KW-0645">Protease</keyword>
<keyword evidence="3" id="KW-0378">Hydrolase</keyword>
<keyword evidence="1" id="KW-0812">Transmembrane</keyword>
<reference evidence="3 4" key="1">
    <citation type="submission" date="2017-09" db="EMBL/GenBank/DDBJ databases">
        <title>Large-scale bioinformatics analysis of Bacillus genomes uncovers conserved roles of natural products in bacterial physiology.</title>
        <authorList>
            <consortium name="Agbiome Team Llc"/>
            <person name="Bleich R.M."/>
            <person name="Grubbs K.J."/>
            <person name="Santa Maria K.C."/>
            <person name="Allen S.E."/>
            <person name="Farag S."/>
            <person name="Shank E.A."/>
            <person name="Bowers A."/>
        </authorList>
    </citation>
    <scope>NUCLEOTIDE SEQUENCE [LARGE SCALE GENOMIC DNA]</scope>
    <source>
        <strain evidence="3 4">AFS067272</strain>
    </source>
</reference>
<dbReference type="GO" id="GO:0004175">
    <property type="term" value="F:endopeptidase activity"/>
    <property type="evidence" value="ECO:0007669"/>
    <property type="project" value="UniProtKB-ARBA"/>
</dbReference>
<dbReference type="GO" id="GO:0080120">
    <property type="term" value="P:CAAX-box protein maturation"/>
    <property type="evidence" value="ECO:0007669"/>
    <property type="project" value="UniProtKB-ARBA"/>
</dbReference>
<dbReference type="RefSeq" id="WP_002055576.1">
    <property type="nucleotide sequence ID" value="NZ_NUYJ01000020.1"/>
</dbReference>
<comment type="caution">
    <text evidence="3">The sequence shown here is derived from an EMBL/GenBank/DDBJ whole genome shotgun (WGS) entry which is preliminary data.</text>
</comment>
<feature type="transmembrane region" description="Helical" evidence="1">
    <location>
        <begin position="69"/>
        <end position="90"/>
    </location>
</feature>
<proteinExistence type="predicted"/>
<feature type="domain" description="CAAX prenyl protease 2/Lysostaphin resistance protein A-like" evidence="2">
    <location>
        <begin position="70"/>
        <end position="154"/>
    </location>
</feature>
<accession>A0AA44TGZ3</accession>
<keyword evidence="1" id="KW-1133">Transmembrane helix</keyword>
<evidence type="ECO:0000259" key="2">
    <source>
        <dbReference type="Pfam" id="PF02517"/>
    </source>
</evidence>
<dbReference type="GO" id="GO:0008237">
    <property type="term" value="F:metallopeptidase activity"/>
    <property type="evidence" value="ECO:0007669"/>
    <property type="project" value="UniProtKB-KW"/>
</dbReference>
<gene>
    <name evidence="3" type="ORF">COK38_06475</name>
</gene>